<evidence type="ECO:0000313" key="2">
    <source>
        <dbReference type="Proteomes" id="UP000250275"/>
    </source>
</evidence>
<proteinExistence type="predicted"/>
<keyword evidence="2" id="KW-1185">Reference proteome</keyword>
<dbReference type="Proteomes" id="UP000250275">
    <property type="component" value="Unassembled WGS sequence"/>
</dbReference>
<organism evidence="1 2">
    <name type="scientific">Eufriesea mexicana</name>
    <dbReference type="NCBI Taxonomy" id="516756"/>
    <lineage>
        <taxon>Eukaryota</taxon>
        <taxon>Metazoa</taxon>
        <taxon>Ecdysozoa</taxon>
        <taxon>Arthropoda</taxon>
        <taxon>Hexapoda</taxon>
        <taxon>Insecta</taxon>
        <taxon>Pterygota</taxon>
        <taxon>Neoptera</taxon>
        <taxon>Endopterygota</taxon>
        <taxon>Hymenoptera</taxon>
        <taxon>Apocrita</taxon>
        <taxon>Aculeata</taxon>
        <taxon>Apoidea</taxon>
        <taxon>Anthophila</taxon>
        <taxon>Apidae</taxon>
        <taxon>Eufriesea</taxon>
    </lineage>
</organism>
<evidence type="ECO:0000313" key="1">
    <source>
        <dbReference type="EMBL" id="OAD57476.1"/>
    </source>
</evidence>
<name>A0A310SLP6_9HYME</name>
<sequence length="55" mass="5805">MFDSIPNVSNDEIKSILCSTAASSSTINQLHSVELTFRACAPPGLISLPKTALDV</sequence>
<reference evidence="1 2" key="1">
    <citation type="submission" date="2015-07" db="EMBL/GenBank/DDBJ databases">
        <title>The genome of Eufriesea mexicana.</title>
        <authorList>
            <person name="Pan H."/>
            <person name="Kapheim K."/>
        </authorList>
    </citation>
    <scope>NUCLEOTIDE SEQUENCE [LARGE SCALE GENOMIC DNA]</scope>
    <source>
        <strain evidence="1">0111107269</strain>
        <tissue evidence="1">Whole body</tissue>
    </source>
</reference>
<gene>
    <name evidence="1" type="ORF">WN48_02018</name>
</gene>
<dbReference type="AlphaFoldDB" id="A0A310SLP6"/>
<dbReference type="EMBL" id="KQ761502">
    <property type="protein sequence ID" value="OAD57476.1"/>
    <property type="molecule type" value="Genomic_DNA"/>
</dbReference>
<protein>
    <submittedName>
        <fullName evidence="1">Uncharacterized protein</fullName>
    </submittedName>
</protein>
<accession>A0A310SLP6</accession>